<evidence type="ECO:0000256" key="3">
    <source>
        <dbReference type="ARBA" id="ARBA00022525"/>
    </source>
</evidence>
<dbReference type="InterPro" id="IPR029034">
    <property type="entry name" value="Cystine-knot_cytokine"/>
</dbReference>
<evidence type="ECO:0000256" key="4">
    <source>
        <dbReference type="ARBA" id="ARBA00022729"/>
    </source>
</evidence>
<dbReference type="GO" id="GO:0005125">
    <property type="term" value="F:cytokine activity"/>
    <property type="evidence" value="ECO:0007669"/>
    <property type="project" value="InterPro"/>
</dbReference>
<name>A0A6M2CTP2_RHIMP</name>
<dbReference type="EMBL" id="GHWJ01004097">
    <property type="protein sequence ID" value="NOV36834.1"/>
    <property type="molecule type" value="Transcribed_RNA"/>
</dbReference>
<dbReference type="OrthoDB" id="6485227at2759"/>
<sequence>MSSAVTIITCLLLLIHAAALEARLAPSAFEKVLFGNDVCSPPPGGVSIGERATCTFTTTVDVDDTRVPAELPVVKCNCPGNLCRSDGDYRCREVRSTFHVAYRGGAELVNGTVKVTTSCVCAVSRTALAGAGGIRTSNVNKEFT</sequence>
<comment type="subcellular location">
    <subcellularLocation>
        <location evidence="1">Secreted</location>
    </subcellularLocation>
</comment>
<organism evidence="6">
    <name type="scientific">Rhipicephalus microplus</name>
    <name type="common">Cattle tick</name>
    <name type="synonym">Boophilus microplus</name>
    <dbReference type="NCBI Taxonomy" id="6941"/>
    <lineage>
        <taxon>Eukaryota</taxon>
        <taxon>Metazoa</taxon>
        <taxon>Ecdysozoa</taxon>
        <taxon>Arthropoda</taxon>
        <taxon>Chelicerata</taxon>
        <taxon>Arachnida</taxon>
        <taxon>Acari</taxon>
        <taxon>Parasitiformes</taxon>
        <taxon>Ixodida</taxon>
        <taxon>Ixodoidea</taxon>
        <taxon>Ixodidae</taxon>
        <taxon>Rhipicephalinae</taxon>
        <taxon>Rhipicephalus</taxon>
        <taxon>Boophilus</taxon>
    </lineage>
</organism>
<proteinExistence type="inferred from homology"/>
<comment type="similarity">
    <text evidence="2">Belongs to the IL-17 family.</text>
</comment>
<dbReference type="AlphaFoldDB" id="A0A6M2CTP2"/>
<evidence type="ECO:0000256" key="2">
    <source>
        <dbReference type="ARBA" id="ARBA00007236"/>
    </source>
</evidence>
<feature type="chain" id="PRO_5027114795" evidence="5">
    <location>
        <begin position="20"/>
        <end position="144"/>
    </location>
</feature>
<dbReference type="VEuPathDB" id="VectorBase:LOC119163687"/>
<keyword evidence="3" id="KW-0964">Secreted</keyword>
<evidence type="ECO:0000256" key="5">
    <source>
        <dbReference type="SAM" id="SignalP"/>
    </source>
</evidence>
<reference evidence="6" key="1">
    <citation type="submission" date="2019-09" db="EMBL/GenBank/DDBJ databases">
        <title>Organ-specific transcriptomic study of the physiology of the cattle tick, Rhipicephalus microplus.</title>
        <authorList>
            <person name="Tirloni L."/>
            <person name="Braz G."/>
            <person name="Gandara A.C.P."/>
            <person name="Sabadin G.A."/>
            <person name="da Silva R.M."/>
            <person name="Guizzo M.G."/>
            <person name="Machado J.A."/>
            <person name="Costa E.P."/>
            <person name="Gomes H.F."/>
            <person name="Moraes J."/>
            <person name="Mota M.B.S."/>
            <person name="Mesquita R.D."/>
            <person name="Alvarenga P.H."/>
            <person name="Alves F."/>
            <person name="Seixas A."/>
            <person name="da Fonseca R.N."/>
            <person name="Fogaca A."/>
            <person name="Logullo C."/>
            <person name="Tanaka A."/>
            <person name="Daffre S."/>
            <person name="Termignoni C."/>
            <person name="Vaz I.S.Jr."/>
            <person name="Oliveira P.L."/>
            <person name="Ribeiro J.M."/>
        </authorList>
    </citation>
    <scope>NUCLEOTIDE SEQUENCE</scope>
    <source>
        <strain evidence="6">Porto Alegre</strain>
    </source>
</reference>
<accession>A0A6M2CTP2</accession>
<keyword evidence="4 5" id="KW-0732">Signal</keyword>
<dbReference type="SUPFAM" id="SSF57501">
    <property type="entry name" value="Cystine-knot cytokines"/>
    <property type="match status" value="1"/>
</dbReference>
<evidence type="ECO:0000313" key="6">
    <source>
        <dbReference type="EMBL" id="NOV36834.1"/>
    </source>
</evidence>
<dbReference type="GO" id="GO:0005576">
    <property type="term" value="C:extracellular region"/>
    <property type="evidence" value="ECO:0007669"/>
    <property type="project" value="UniProtKB-SubCell"/>
</dbReference>
<dbReference type="Gene3D" id="2.10.90.10">
    <property type="entry name" value="Cystine-knot cytokines"/>
    <property type="match status" value="1"/>
</dbReference>
<evidence type="ECO:0000256" key="1">
    <source>
        <dbReference type="ARBA" id="ARBA00004613"/>
    </source>
</evidence>
<dbReference type="InterPro" id="IPR010345">
    <property type="entry name" value="IL-17_fam"/>
</dbReference>
<protein>
    <submittedName>
        <fullName evidence="6">Putative conserved secreted protein</fullName>
    </submittedName>
</protein>
<dbReference type="Pfam" id="PF06083">
    <property type="entry name" value="IL17"/>
    <property type="match status" value="1"/>
</dbReference>
<feature type="signal peptide" evidence="5">
    <location>
        <begin position="1"/>
        <end position="19"/>
    </location>
</feature>